<dbReference type="InterPro" id="IPR002401">
    <property type="entry name" value="Cyt_P450_E_grp-I"/>
</dbReference>
<comment type="similarity">
    <text evidence="2 4">Belongs to the cytochrome P450 family.</text>
</comment>
<dbReference type="InterPro" id="IPR001128">
    <property type="entry name" value="Cyt_P450"/>
</dbReference>
<dbReference type="PRINTS" id="PR00385">
    <property type="entry name" value="P450"/>
</dbReference>
<gene>
    <name evidence="5" type="ORF">HH308_00380</name>
</gene>
<comment type="cofactor">
    <cofactor evidence="1 3">
        <name>heme</name>
        <dbReference type="ChEBI" id="CHEBI:30413"/>
    </cofactor>
</comment>
<keyword evidence="3 4" id="KW-0349">Heme</keyword>
<organism evidence="5 6">
    <name type="scientific">Gordonia asplenii</name>
    <dbReference type="NCBI Taxonomy" id="2725283"/>
    <lineage>
        <taxon>Bacteria</taxon>
        <taxon>Bacillati</taxon>
        <taxon>Actinomycetota</taxon>
        <taxon>Actinomycetes</taxon>
        <taxon>Mycobacteriales</taxon>
        <taxon>Gordoniaceae</taxon>
        <taxon>Gordonia</taxon>
    </lineage>
</organism>
<dbReference type="GO" id="GO:0004497">
    <property type="term" value="F:monooxygenase activity"/>
    <property type="evidence" value="ECO:0007669"/>
    <property type="project" value="UniProtKB-KW"/>
</dbReference>
<dbReference type="PANTHER" id="PTHR24305:SF166">
    <property type="entry name" value="CYTOCHROME P450 12A4, MITOCHONDRIAL-RELATED"/>
    <property type="match status" value="1"/>
</dbReference>
<dbReference type="GO" id="GO:0020037">
    <property type="term" value="F:heme binding"/>
    <property type="evidence" value="ECO:0007669"/>
    <property type="project" value="InterPro"/>
</dbReference>
<dbReference type="InterPro" id="IPR036396">
    <property type="entry name" value="Cyt_P450_sf"/>
</dbReference>
<dbReference type="PANTHER" id="PTHR24305">
    <property type="entry name" value="CYTOCHROME P450"/>
    <property type="match status" value="1"/>
</dbReference>
<dbReference type="Pfam" id="PF00067">
    <property type="entry name" value="p450"/>
    <property type="match status" value="1"/>
</dbReference>
<keyword evidence="6" id="KW-1185">Reference proteome</keyword>
<dbReference type="AlphaFoldDB" id="A0A848KS31"/>
<dbReference type="EMBL" id="JABBNB010000001">
    <property type="protein sequence ID" value="NMN99674.1"/>
    <property type="molecule type" value="Genomic_DNA"/>
</dbReference>
<name>A0A848KS31_9ACTN</name>
<dbReference type="InterPro" id="IPR050121">
    <property type="entry name" value="Cytochrome_P450_monoxygenase"/>
</dbReference>
<dbReference type="Gene3D" id="1.10.630.10">
    <property type="entry name" value="Cytochrome P450"/>
    <property type="match status" value="1"/>
</dbReference>
<dbReference type="InterPro" id="IPR017972">
    <property type="entry name" value="Cyt_P450_CS"/>
</dbReference>
<dbReference type="SUPFAM" id="SSF48264">
    <property type="entry name" value="Cytochrome P450"/>
    <property type="match status" value="1"/>
</dbReference>
<feature type="binding site" description="axial binding residue" evidence="3">
    <location>
        <position position="422"/>
    </location>
    <ligand>
        <name>heme</name>
        <dbReference type="ChEBI" id="CHEBI:30413"/>
    </ligand>
    <ligandPart>
        <name>Fe</name>
        <dbReference type="ChEBI" id="CHEBI:18248"/>
    </ligandPart>
</feature>
<evidence type="ECO:0000256" key="1">
    <source>
        <dbReference type="ARBA" id="ARBA00001971"/>
    </source>
</evidence>
<dbReference type="GO" id="GO:0016705">
    <property type="term" value="F:oxidoreductase activity, acting on paired donors, with incorporation or reduction of molecular oxygen"/>
    <property type="evidence" value="ECO:0007669"/>
    <property type="project" value="InterPro"/>
</dbReference>
<dbReference type="CDD" id="cd11053">
    <property type="entry name" value="CYP110-like"/>
    <property type="match status" value="1"/>
</dbReference>
<keyword evidence="4" id="KW-0503">Monooxygenase</keyword>
<dbReference type="RefSeq" id="WP_170192190.1">
    <property type="nucleotide sequence ID" value="NZ_JABBNB010000001.1"/>
</dbReference>
<proteinExistence type="inferred from homology"/>
<dbReference type="GO" id="GO:0005506">
    <property type="term" value="F:iron ion binding"/>
    <property type="evidence" value="ECO:0007669"/>
    <property type="project" value="InterPro"/>
</dbReference>
<dbReference type="PROSITE" id="PS00086">
    <property type="entry name" value="CYTOCHROME_P450"/>
    <property type="match status" value="1"/>
</dbReference>
<keyword evidence="3 4" id="KW-0479">Metal-binding</keyword>
<keyword evidence="3 4" id="KW-0408">Iron</keyword>
<evidence type="ECO:0000256" key="3">
    <source>
        <dbReference type="PIRSR" id="PIRSR602401-1"/>
    </source>
</evidence>
<evidence type="ECO:0000313" key="6">
    <source>
        <dbReference type="Proteomes" id="UP000550729"/>
    </source>
</evidence>
<dbReference type="Proteomes" id="UP000550729">
    <property type="component" value="Unassembled WGS sequence"/>
</dbReference>
<dbReference type="PRINTS" id="PR00463">
    <property type="entry name" value="EP450I"/>
</dbReference>
<evidence type="ECO:0000313" key="5">
    <source>
        <dbReference type="EMBL" id="NMN99674.1"/>
    </source>
</evidence>
<protein>
    <submittedName>
        <fullName evidence="5">Cytochrome P450</fullName>
    </submittedName>
</protein>
<accession>A0A848KS31</accession>
<evidence type="ECO:0000256" key="2">
    <source>
        <dbReference type="ARBA" id="ARBA00010617"/>
    </source>
</evidence>
<evidence type="ECO:0000256" key="4">
    <source>
        <dbReference type="RuleBase" id="RU000461"/>
    </source>
</evidence>
<comment type="caution">
    <text evidence="5">The sequence shown here is derived from an EMBL/GenBank/DDBJ whole genome shotgun (WGS) entry which is preliminary data.</text>
</comment>
<reference evidence="5 6" key="1">
    <citation type="submission" date="2020-04" db="EMBL/GenBank/DDBJ databases">
        <title>Gordonia sp. nov. TBRC 11910.</title>
        <authorList>
            <person name="Suriyachadkun C."/>
        </authorList>
    </citation>
    <scope>NUCLEOTIDE SEQUENCE [LARGE SCALE GENOMIC DNA]</scope>
    <source>
        <strain evidence="5 6">TBRC 11910</strain>
    </source>
</reference>
<keyword evidence="4" id="KW-0560">Oxidoreductase</keyword>
<sequence length="476" mass="52356">MTSTIVRAGLSGEHWYLADPDAMSGIIVGNSTARPLSDVPTAAARPLTALTPRSLRESLRLVLRQGDTLFHDAAQTSLLRYRVIGAAGRTVVLSDPGHIKSIMTVDPAIAPSATRTSPLRPIIGSQSVLTSIGERHKRQRAMLMPHFHGRAAASYREAIERATSRAIDGWPVGEVIELADLGQQITLDVIMTAIFGIGDDRASTPAEADLRFQVVRLLRRSTWPVATAAQLVNARNPEPVGFTRWALKPVDAAMYRVITERRKSLGGNDILSVLLDARDSSGAALSDDEIRDELMTLVLAGHETTSNTVAWTFERLTRHREQYLRVREQVRADGGADVVESLINESMRSRPVVPIVARELLAPWDFGGQRIDAGTVALVSILLLHHRDEIYSRPFAFDSERFLQTRPSPTTLMPFGGGNRRCLGSALAMAELRTVVTEILRRVDLETHERPGERPRHRNVTMIPNDGGKVRAVAKV</sequence>